<evidence type="ECO:0000313" key="2">
    <source>
        <dbReference type="EMBL" id="ERG96113.1"/>
    </source>
</evidence>
<organism evidence="2 3">
    <name type="scientific">Haloquadratum walsbyi J07HQW2</name>
    <dbReference type="NCBI Taxonomy" id="1238425"/>
    <lineage>
        <taxon>Archaea</taxon>
        <taxon>Methanobacteriati</taxon>
        <taxon>Methanobacteriota</taxon>
        <taxon>Stenosarchaea group</taxon>
        <taxon>Halobacteria</taxon>
        <taxon>Halobacteriales</taxon>
        <taxon>Haloferacaceae</taxon>
        <taxon>Haloquadratum</taxon>
    </lineage>
</organism>
<dbReference type="STRING" id="1238425.J07HQW2_02582"/>
<sequence length="110" mass="11828">MTGVSSNSDRFLHDSKLFRLFATLTGRSSNTDRQADTVEPQGGDNDNKQDAEAEESIAEISTKTETGTSETSSESTSASKPNDESDHLDDLADGAGCTEIWEHLSEGRDS</sequence>
<name>U1NGX3_9EURY</name>
<feature type="region of interest" description="Disordered" evidence="1">
    <location>
        <begin position="23"/>
        <end position="110"/>
    </location>
</feature>
<dbReference type="EMBL" id="KE356561">
    <property type="protein sequence ID" value="ERG96113.1"/>
    <property type="molecule type" value="Genomic_DNA"/>
</dbReference>
<accession>U1NGX3</accession>
<feature type="compositionally biased region" description="Basic and acidic residues" evidence="1">
    <location>
        <begin position="81"/>
        <end position="90"/>
    </location>
</feature>
<gene>
    <name evidence="2" type="ORF">J07HQW2_02582</name>
</gene>
<dbReference type="RefSeq" id="WP_021055581.1">
    <property type="nucleotide sequence ID" value="NZ_KE356561.1"/>
</dbReference>
<protein>
    <submittedName>
        <fullName evidence="2">Uncharacterized protein</fullName>
    </submittedName>
</protein>
<reference evidence="2 3" key="1">
    <citation type="journal article" date="2013" name="PLoS ONE">
        <title>Assembly-driven community genomics of a hypersaline microbial ecosystem.</title>
        <authorList>
            <person name="Podell S."/>
            <person name="Ugalde J.A."/>
            <person name="Narasingarao P."/>
            <person name="Banfield J.F."/>
            <person name="Heidelberg K.B."/>
            <person name="Allen E.E."/>
        </authorList>
    </citation>
    <scope>NUCLEOTIDE SEQUENCE [LARGE SCALE GENOMIC DNA]</scope>
    <source>
        <strain evidence="3">J07HQW2</strain>
    </source>
</reference>
<proteinExistence type="predicted"/>
<dbReference type="Proteomes" id="UP000030710">
    <property type="component" value="Unassembled WGS sequence"/>
</dbReference>
<evidence type="ECO:0000313" key="3">
    <source>
        <dbReference type="Proteomes" id="UP000030710"/>
    </source>
</evidence>
<evidence type="ECO:0000256" key="1">
    <source>
        <dbReference type="SAM" id="MobiDB-lite"/>
    </source>
</evidence>
<dbReference type="HOGENOM" id="CLU_172992_0_0_2"/>
<dbReference type="AlphaFoldDB" id="U1NGX3"/>
<feature type="compositionally biased region" description="Low complexity" evidence="1">
    <location>
        <begin position="58"/>
        <end position="77"/>
    </location>
</feature>
<feature type="compositionally biased region" description="Basic and acidic residues" evidence="1">
    <location>
        <begin position="100"/>
        <end position="110"/>
    </location>
</feature>
<dbReference type="eggNOG" id="arCOG10128">
    <property type="taxonomic scope" value="Archaea"/>
</dbReference>